<dbReference type="AlphaFoldDB" id="A0A6J6H9D7"/>
<keyword evidence="3" id="KW-0813">Transport</keyword>
<evidence type="ECO:0000256" key="7">
    <source>
        <dbReference type="SAM" id="MobiDB-lite"/>
    </source>
</evidence>
<dbReference type="GO" id="GO:0005886">
    <property type="term" value="C:plasma membrane"/>
    <property type="evidence" value="ECO:0007669"/>
    <property type="project" value="TreeGrafter"/>
</dbReference>
<evidence type="ECO:0000256" key="8">
    <source>
        <dbReference type="SAM" id="Phobius"/>
    </source>
</evidence>
<keyword evidence="4 8" id="KW-0812">Transmembrane</keyword>
<feature type="transmembrane region" description="Helical" evidence="8">
    <location>
        <begin position="104"/>
        <end position="124"/>
    </location>
</feature>
<feature type="transmembrane region" description="Helical" evidence="8">
    <location>
        <begin position="171"/>
        <end position="192"/>
    </location>
</feature>
<name>A0A6J6H9D7_9ZZZZ</name>
<comment type="similarity">
    <text evidence="2">Belongs to the purine-cytosine permease (2.A.39) family.</text>
</comment>
<gene>
    <name evidence="9" type="ORF">UFOPK1857_00360</name>
</gene>
<dbReference type="PANTHER" id="PTHR31806:SF1">
    <property type="entry name" value="PURINE-CYTOSINE PERMEASE FCY2-RELATED"/>
    <property type="match status" value="1"/>
</dbReference>
<comment type="subcellular location">
    <subcellularLocation>
        <location evidence="1">Membrane</location>
        <topology evidence="1">Multi-pass membrane protein</topology>
    </subcellularLocation>
</comment>
<feature type="transmembrane region" description="Helical" evidence="8">
    <location>
        <begin position="335"/>
        <end position="353"/>
    </location>
</feature>
<evidence type="ECO:0000256" key="4">
    <source>
        <dbReference type="ARBA" id="ARBA00022692"/>
    </source>
</evidence>
<evidence type="ECO:0000256" key="1">
    <source>
        <dbReference type="ARBA" id="ARBA00004141"/>
    </source>
</evidence>
<feature type="transmembrane region" description="Helical" evidence="8">
    <location>
        <begin position="436"/>
        <end position="455"/>
    </location>
</feature>
<dbReference type="InterPro" id="IPR001248">
    <property type="entry name" value="Pur-cyt_permease"/>
</dbReference>
<organism evidence="9">
    <name type="scientific">freshwater metagenome</name>
    <dbReference type="NCBI Taxonomy" id="449393"/>
    <lineage>
        <taxon>unclassified sequences</taxon>
        <taxon>metagenomes</taxon>
        <taxon>ecological metagenomes</taxon>
    </lineage>
</organism>
<protein>
    <submittedName>
        <fullName evidence="9">Unannotated protein</fullName>
    </submittedName>
</protein>
<dbReference type="PIRSF" id="PIRSF002744">
    <property type="entry name" value="Pur-cyt_permease"/>
    <property type="match status" value="1"/>
</dbReference>
<evidence type="ECO:0000256" key="3">
    <source>
        <dbReference type="ARBA" id="ARBA00022448"/>
    </source>
</evidence>
<accession>A0A6J6H9D7</accession>
<feature type="transmembrane region" description="Helical" evidence="8">
    <location>
        <begin position="136"/>
        <end position="159"/>
    </location>
</feature>
<feature type="transmembrane region" description="Helical" evidence="8">
    <location>
        <begin position="45"/>
        <end position="70"/>
    </location>
</feature>
<sequence>MTQNNSGSAKATSIETNDVHPIPAGERHGKAWHLFTVWTTPNLEFATVFVGALAIGFGLNVWQGLLAVLVGNALAGVTHGILSTWGPAAGLPQMVLSRNAFGKLGNLIPSGLSTLVAGIGWFAVNTVSGTFALQALFPALGLIGALAVIIIVQVGIAFVGHNLIQKWERYLSYFQAVVWVIVIFVVLGQQGAFDVAPAAAGAAFPWAGFTLTAGAAYGYTAGWTAFASDYTRYLPANTDKKALGLAAGLGNFTSTTLIMGVGVIAFNALAGNPGDFWGIQNPTAAFTAEFNPVFASIVLLSIVIGSVSANILNVYSGAMSFLAMGFKFGFKTRRAIMVLLAGIAGGLLSYVGVLNGDVAHQLDGFLLVVSYWVAPWIAVVLTERILSKGKNAGERALAPKNSWAGAAAFVIATVFSIWGFAAQVLYTGPLAKDSGLGDITAVVGFVLASVLYVLFSKVDKNSK</sequence>
<feature type="transmembrane region" description="Helical" evidence="8">
    <location>
        <begin position="290"/>
        <end position="315"/>
    </location>
</feature>
<dbReference type="GO" id="GO:0022857">
    <property type="term" value="F:transmembrane transporter activity"/>
    <property type="evidence" value="ECO:0007669"/>
    <property type="project" value="InterPro"/>
</dbReference>
<feature type="transmembrane region" description="Helical" evidence="8">
    <location>
        <begin position="198"/>
        <end position="221"/>
    </location>
</feature>
<dbReference type="InterPro" id="IPR026030">
    <property type="entry name" value="Pur-cyt_permease_Fcy2/21/22"/>
</dbReference>
<feature type="region of interest" description="Disordered" evidence="7">
    <location>
        <begin position="1"/>
        <end position="22"/>
    </location>
</feature>
<proteinExistence type="inferred from homology"/>
<feature type="transmembrane region" description="Helical" evidence="8">
    <location>
        <begin position="242"/>
        <end position="270"/>
    </location>
</feature>
<evidence type="ECO:0000256" key="6">
    <source>
        <dbReference type="ARBA" id="ARBA00023136"/>
    </source>
</evidence>
<evidence type="ECO:0000313" key="9">
    <source>
        <dbReference type="EMBL" id="CAB4610201.1"/>
    </source>
</evidence>
<keyword evidence="5 8" id="KW-1133">Transmembrane helix</keyword>
<dbReference type="EMBL" id="CAEZUU010000051">
    <property type="protein sequence ID" value="CAB4610201.1"/>
    <property type="molecule type" value="Genomic_DNA"/>
</dbReference>
<keyword evidence="6 8" id="KW-0472">Membrane</keyword>
<dbReference type="Pfam" id="PF02133">
    <property type="entry name" value="Transp_cyt_pur"/>
    <property type="match status" value="1"/>
</dbReference>
<feature type="compositionally biased region" description="Polar residues" evidence="7">
    <location>
        <begin position="1"/>
        <end position="16"/>
    </location>
</feature>
<feature type="transmembrane region" description="Helical" evidence="8">
    <location>
        <begin position="403"/>
        <end position="424"/>
    </location>
</feature>
<evidence type="ECO:0000256" key="2">
    <source>
        <dbReference type="ARBA" id="ARBA00008974"/>
    </source>
</evidence>
<evidence type="ECO:0000256" key="5">
    <source>
        <dbReference type="ARBA" id="ARBA00022989"/>
    </source>
</evidence>
<dbReference type="PANTHER" id="PTHR31806">
    <property type="entry name" value="PURINE-CYTOSINE PERMEASE FCY2-RELATED"/>
    <property type="match status" value="1"/>
</dbReference>
<dbReference type="Gene3D" id="1.10.4160.10">
    <property type="entry name" value="Hydantoin permease"/>
    <property type="match status" value="1"/>
</dbReference>
<feature type="transmembrane region" description="Helical" evidence="8">
    <location>
        <begin position="365"/>
        <end position="382"/>
    </location>
</feature>
<reference evidence="9" key="1">
    <citation type="submission" date="2020-05" db="EMBL/GenBank/DDBJ databases">
        <authorList>
            <person name="Chiriac C."/>
            <person name="Salcher M."/>
            <person name="Ghai R."/>
            <person name="Kavagutti S V."/>
        </authorList>
    </citation>
    <scope>NUCLEOTIDE SEQUENCE</scope>
</reference>